<evidence type="ECO:0008006" key="8">
    <source>
        <dbReference type="Google" id="ProtNLM"/>
    </source>
</evidence>
<dbReference type="InterPro" id="IPR050748">
    <property type="entry name" value="Glycosyltrans_8_dom-fam"/>
</dbReference>
<reference evidence="6 7" key="1">
    <citation type="submission" date="2018-04" db="EMBL/GenBank/DDBJ databases">
        <title>The genome of golden apple snail Pomacea canaliculata provides insight into stress tolerance and invasive adaptation.</title>
        <authorList>
            <person name="Liu C."/>
            <person name="Liu B."/>
            <person name="Ren Y."/>
            <person name="Zhang Y."/>
            <person name="Wang H."/>
            <person name="Li S."/>
            <person name="Jiang F."/>
            <person name="Yin L."/>
            <person name="Zhang G."/>
            <person name="Qian W."/>
            <person name="Fan W."/>
        </authorList>
    </citation>
    <scope>NUCLEOTIDE SEQUENCE [LARGE SCALE GENOMIC DNA]</scope>
    <source>
        <strain evidence="6">SZHN2017</strain>
        <tissue evidence="6">Muscle</tissue>
    </source>
</reference>
<dbReference type="GO" id="GO:0005794">
    <property type="term" value="C:Golgi apparatus"/>
    <property type="evidence" value="ECO:0007669"/>
    <property type="project" value="TreeGrafter"/>
</dbReference>
<dbReference type="GO" id="GO:0016757">
    <property type="term" value="F:glycosyltransferase activity"/>
    <property type="evidence" value="ECO:0007669"/>
    <property type="project" value="UniProtKB-KW"/>
</dbReference>
<dbReference type="OrthoDB" id="411524at2759"/>
<dbReference type="AlphaFoldDB" id="A0A2T7PQ99"/>
<gene>
    <name evidence="6" type="ORF">C0Q70_02565</name>
</gene>
<evidence type="ECO:0000256" key="5">
    <source>
        <dbReference type="SAM" id="Phobius"/>
    </source>
</evidence>
<keyword evidence="4" id="KW-0479">Metal-binding</keyword>
<evidence type="ECO:0000256" key="1">
    <source>
        <dbReference type="ARBA" id="ARBA00006351"/>
    </source>
</evidence>
<comment type="similarity">
    <text evidence="1">Belongs to the glycosyltransferase 8 family.</text>
</comment>
<dbReference type="OMA" id="ILHHSRC"/>
<keyword evidence="2" id="KW-0328">Glycosyltransferase</keyword>
<proteinExistence type="inferred from homology"/>
<evidence type="ECO:0000313" key="6">
    <source>
        <dbReference type="EMBL" id="PVD35602.1"/>
    </source>
</evidence>
<dbReference type="PANTHER" id="PTHR13778:SF47">
    <property type="entry name" value="LIPOPOLYSACCHARIDE 1,3-GALACTOSYLTRANSFERASE"/>
    <property type="match status" value="1"/>
</dbReference>
<keyword evidence="7" id="KW-1185">Reference proteome</keyword>
<feature type="transmembrane region" description="Helical" evidence="5">
    <location>
        <begin position="9"/>
        <end position="30"/>
    </location>
</feature>
<keyword evidence="3" id="KW-0808">Transferase</keyword>
<organism evidence="6 7">
    <name type="scientific">Pomacea canaliculata</name>
    <name type="common">Golden apple snail</name>
    <dbReference type="NCBI Taxonomy" id="400727"/>
    <lineage>
        <taxon>Eukaryota</taxon>
        <taxon>Metazoa</taxon>
        <taxon>Spiralia</taxon>
        <taxon>Lophotrochozoa</taxon>
        <taxon>Mollusca</taxon>
        <taxon>Gastropoda</taxon>
        <taxon>Caenogastropoda</taxon>
        <taxon>Architaenioglossa</taxon>
        <taxon>Ampullarioidea</taxon>
        <taxon>Ampullariidae</taxon>
        <taxon>Pomacea</taxon>
    </lineage>
</organism>
<evidence type="ECO:0000256" key="4">
    <source>
        <dbReference type="ARBA" id="ARBA00022723"/>
    </source>
</evidence>
<accession>A0A2T7PQ99</accession>
<dbReference type="InterPro" id="IPR029044">
    <property type="entry name" value="Nucleotide-diphossugar_trans"/>
</dbReference>
<comment type="caution">
    <text evidence="6">The sequence shown here is derived from an EMBL/GenBank/DDBJ whole genome shotgun (WGS) entry which is preliminary data.</text>
</comment>
<dbReference type="PANTHER" id="PTHR13778">
    <property type="entry name" value="GLYCOSYLTRANSFERASE 8 DOMAIN-CONTAINING PROTEIN"/>
    <property type="match status" value="1"/>
</dbReference>
<dbReference type="Proteomes" id="UP000245119">
    <property type="component" value="Linkage Group LG2"/>
</dbReference>
<dbReference type="InterPro" id="IPR002495">
    <property type="entry name" value="Glyco_trans_8"/>
</dbReference>
<keyword evidence="5" id="KW-1133">Transmembrane helix</keyword>
<evidence type="ECO:0000256" key="3">
    <source>
        <dbReference type="ARBA" id="ARBA00022679"/>
    </source>
</evidence>
<name>A0A2T7PQ99_POMCA</name>
<keyword evidence="5" id="KW-0472">Membrane</keyword>
<dbReference type="GO" id="GO:0046872">
    <property type="term" value="F:metal ion binding"/>
    <property type="evidence" value="ECO:0007669"/>
    <property type="project" value="UniProtKB-KW"/>
</dbReference>
<evidence type="ECO:0000256" key="2">
    <source>
        <dbReference type="ARBA" id="ARBA00022676"/>
    </source>
</evidence>
<dbReference type="Gene3D" id="3.90.550.10">
    <property type="entry name" value="Spore Coat Polysaccharide Biosynthesis Protein SpsA, Chain A"/>
    <property type="match status" value="1"/>
</dbReference>
<dbReference type="SUPFAM" id="SSF53448">
    <property type="entry name" value="Nucleotide-diphospho-sugar transferases"/>
    <property type="match status" value="1"/>
</dbReference>
<sequence>MGFLSVKRVVAVLLVLWVGTLCYIWLPGFIPDFLHVRSLSKSEETDLKVKEGALRDGLGGTNESAMKLGKNSGVNQFDDAVHVVIASDSNTIGGMIALINSILSNTKAKVMFHLITDSETSYHLGMWLMKTKLSVINYEVKIFPKSLVEGKIKVRGGRPELANPVNYARYYLPELFPNILGRIVYIDDDCIVQGDIQELYQMKIKPGNLAAFSEDCLGMNRRITFMQNVYSDYFDLKNKHFKELNINPSACSFNTGVFVTDLADWRSHNVTHKLEYWLELNTREELYGNERGGGGSQPPMMIVFYNKYTPIEPLWHVKYLGWSPRTSYKYQFIRSAKLLHWNGRFKPWGRTAAFQELWDFYYIPDPTDKFRIIRKGIL</sequence>
<dbReference type="Pfam" id="PF01501">
    <property type="entry name" value="Glyco_transf_8"/>
    <property type="match status" value="1"/>
</dbReference>
<evidence type="ECO:0000313" key="7">
    <source>
        <dbReference type="Proteomes" id="UP000245119"/>
    </source>
</evidence>
<protein>
    <recommendedName>
        <fullName evidence="8">Glycosyltransferase 8 domain-containing protein 1</fullName>
    </recommendedName>
</protein>
<keyword evidence="5" id="KW-0812">Transmembrane</keyword>
<dbReference type="EMBL" id="PZQS01000002">
    <property type="protein sequence ID" value="PVD35602.1"/>
    <property type="molecule type" value="Genomic_DNA"/>
</dbReference>